<comment type="caution">
    <text evidence="1">The sequence shown here is derived from an EMBL/GenBank/DDBJ whole genome shotgun (WGS) entry which is preliminary data.</text>
</comment>
<proteinExistence type="predicted"/>
<dbReference type="EMBL" id="ASPP01024916">
    <property type="protein sequence ID" value="ETO08505.1"/>
    <property type="molecule type" value="Genomic_DNA"/>
</dbReference>
<accession>X6M646</accession>
<protein>
    <submittedName>
        <fullName evidence="1">Uncharacterized protein</fullName>
    </submittedName>
</protein>
<dbReference type="Proteomes" id="UP000023152">
    <property type="component" value="Unassembled WGS sequence"/>
</dbReference>
<dbReference type="AlphaFoldDB" id="X6M646"/>
<reference evidence="1 2" key="1">
    <citation type="journal article" date="2013" name="Curr. Biol.">
        <title>The Genome of the Foraminiferan Reticulomyxa filosa.</title>
        <authorList>
            <person name="Glockner G."/>
            <person name="Hulsmann N."/>
            <person name="Schleicher M."/>
            <person name="Noegel A.A."/>
            <person name="Eichinger L."/>
            <person name="Gallinger C."/>
            <person name="Pawlowski J."/>
            <person name="Sierra R."/>
            <person name="Euteneuer U."/>
            <person name="Pillet L."/>
            <person name="Moustafa A."/>
            <person name="Platzer M."/>
            <person name="Groth M."/>
            <person name="Szafranski K."/>
            <person name="Schliwa M."/>
        </authorList>
    </citation>
    <scope>NUCLEOTIDE SEQUENCE [LARGE SCALE GENOMIC DNA]</scope>
</reference>
<gene>
    <name evidence="1" type="ORF">RFI_28882</name>
</gene>
<keyword evidence="2" id="KW-1185">Reference proteome</keyword>
<organism evidence="1 2">
    <name type="scientific">Reticulomyxa filosa</name>
    <dbReference type="NCBI Taxonomy" id="46433"/>
    <lineage>
        <taxon>Eukaryota</taxon>
        <taxon>Sar</taxon>
        <taxon>Rhizaria</taxon>
        <taxon>Retaria</taxon>
        <taxon>Foraminifera</taxon>
        <taxon>Monothalamids</taxon>
        <taxon>Reticulomyxidae</taxon>
        <taxon>Reticulomyxa</taxon>
    </lineage>
</organism>
<evidence type="ECO:0000313" key="2">
    <source>
        <dbReference type="Proteomes" id="UP000023152"/>
    </source>
</evidence>
<sequence length="195" mass="22973">MIYSIFKALISYQKVQFNKKASSVESLIVKSGQSLQFIFKIWTKKEILKKKDMILQFRQVVETLQRWSSVCQDHRVLQVRGILKLITITDYENFEQLDEQNEDNIVTKKHHEPASSHMFSNKFINKAALNQIAKNYSITHNRRLAKFDNGTPVDNNDVNQQSMIWKVQDRTRTHYGYTHTLLNNFVIMSLVIELH</sequence>
<evidence type="ECO:0000313" key="1">
    <source>
        <dbReference type="EMBL" id="ETO08505.1"/>
    </source>
</evidence>
<name>X6M646_RETFI</name>